<dbReference type="SUPFAM" id="SSF51658">
    <property type="entry name" value="Xylose isomerase-like"/>
    <property type="match status" value="1"/>
</dbReference>
<proteinExistence type="predicted"/>
<sequence length="314" mass="34264">MTATMTASLTIGCAPCCWGVDNVDNPHLPPWRQVLDEACEAGFRGMELGPCGYIPLDAALVRTEFTQRRLCITAGTIFDDLVSPARLPQLLRQTREICGLISQLPRPAAAAGQRYPAPYLVVMDWGHPERDFEAGHPDRAPRLSDARWAAMVDHIRQIAHLAWSGFGVRAVIHPHAGGYIEFADEIDRIAADVPAQAAGLCLDTGHLHYSGMDPASWLRRHAARLEYVHFKDIDAQVYGQVMGERIAFFDACARGVMCPIGQGVLDYPAIGATLREIGYAGCITVEQERDPRNAGASLPDVAASRAFLARTGFC</sequence>
<dbReference type="Gene3D" id="3.20.20.150">
    <property type="entry name" value="Divalent-metal-dependent TIM barrel enzymes"/>
    <property type="match status" value="1"/>
</dbReference>
<dbReference type="PANTHER" id="PTHR12110">
    <property type="entry name" value="HYDROXYPYRUVATE ISOMERASE"/>
    <property type="match status" value="1"/>
</dbReference>
<dbReference type="Proteomes" id="UP000183417">
    <property type="component" value="Unassembled WGS sequence"/>
</dbReference>
<dbReference type="PANTHER" id="PTHR12110:SF41">
    <property type="entry name" value="INOSOSE DEHYDRATASE"/>
    <property type="match status" value="1"/>
</dbReference>
<evidence type="ECO:0000313" key="2">
    <source>
        <dbReference type="EMBL" id="SDZ44714.1"/>
    </source>
</evidence>
<protein>
    <submittedName>
        <fullName evidence="2">Inosose dehydratase</fullName>
    </submittedName>
</protein>
<dbReference type="InterPro" id="IPR050312">
    <property type="entry name" value="IolE/XylAMocC-like"/>
</dbReference>
<evidence type="ECO:0000313" key="3">
    <source>
        <dbReference type="Proteomes" id="UP000183417"/>
    </source>
</evidence>
<dbReference type="InterPro" id="IPR013022">
    <property type="entry name" value="Xyl_isomerase-like_TIM-brl"/>
</dbReference>
<dbReference type="InterPro" id="IPR036237">
    <property type="entry name" value="Xyl_isomerase-like_sf"/>
</dbReference>
<name>A0A1H3T3D9_9BURK</name>
<gene>
    <name evidence="2" type="ORF">SAMN05421547_12519</name>
</gene>
<dbReference type="AlphaFoldDB" id="A0A1H3T3D9"/>
<organism evidence="2 3">
    <name type="scientific">Delftia lacustris</name>
    <dbReference type="NCBI Taxonomy" id="558537"/>
    <lineage>
        <taxon>Bacteria</taxon>
        <taxon>Pseudomonadati</taxon>
        <taxon>Pseudomonadota</taxon>
        <taxon>Betaproteobacteria</taxon>
        <taxon>Burkholderiales</taxon>
        <taxon>Comamonadaceae</taxon>
        <taxon>Delftia</taxon>
    </lineage>
</organism>
<dbReference type="Pfam" id="PF01261">
    <property type="entry name" value="AP_endonuc_2"/>
    <property type="match status" value="1"/>
</dbReference>
<reference evidence="2 3" key="1">
    <citation type="submission" date="2016-10" db="EMBL/GenBank/DDBJ databases">
        <authorList>
            <person name="de Groot N.N."/>
        </authorList>
    </citation>
    <scope>NUCLEOTIDE SEQUENCE [LARGE SCALE GENOMIC DNA]</scope>
    <source>
        <strain evidence="2 3">LMG 24775</strain>
    </source>
</reference>
<dbReference type="EMBL" id="FNPE01000025">
    <property type="protein sequence ID" value="SDZ44714.1"/>
    <property type="molecule type" value="Genomic_DNA"/>
</dbReference>
<evidence type="ECO:0000259" key="1">
    <source>
        <dbReference type="Pfam" id="PF01261"/>
    </source>
</evidence>
<feature type="domain" description="Xylose isomerase-like TIM barrel" evidence="1">
    <location>
        <begin position="36"/>
        <end position="296"/>
    </location>
</feature>
<accession>A0A1H3T3D9</accession>